<dbReference type="SUPFAM" id="SSF52777">
    <property type="entry name" value="CoA-dependent acyltransferases"/>
    <property type="match status" value="2"/>
</dbReference>
<dbReference type="Pfam" id="PF03007">
    <property type="entry name" value="WS_DGAT_cat"/>
    <property type="match status" value="1"/>
</dbReference>
<comment type="caution">
    <text evidence="14">The sequence shown here is derived from an EMBL/GenBank/DDBJ whole genome shotgun (WGS) entry which is preliminary data.</text>
</comment>
<evidence type="ECO:0000313" key="14">
    <source>
        <dbReference type="EMBL" id="NYD38938.1"/>
    </source>
</evidence>
<accession>A0A7Y9E0F7</accession>
<dbReference type="EMBL" id="JACCBN010000001">
    <property type="protein sequence ID" value="NYD38938.1"/>
    <property type="molecule type" value="Genomic_DNA"/>
</dbReference>
<sequence>MQQLSGLDAVFLAAEDDHQFMHVSQLVVFDKPDPDYEPFTAWRRQLADRLHLLEPLRRRLVEVPLGLDHPYWISDPDFDLDFHVRHSAVPPPGDDAQLDELVGRLIAGPMDREHPLWVSHVIEGLAATEEAPHGRFALLTMVHHAAIDGASGAELLTLMLDDVPDAERPSDAGRWSPEDPPSYPGLLGRAAWHGVQRPGRALLLAAQAGQQVAAATRHPAVIDLADRVRRSLRGQIGAVLNVGRARDADAESPRLPSTPAPATPFNAPISRYRRFARRSVSLDEVKAAGKDHDATVNDVVVAACSGALRTYLLERDALPDAPLSAMIPVSLRTGEEPDMWTNRVSATVASLPTDVADRTERLAAAHQALQTAKAVFRATPGALAPEGAGLGVPALTTLISRVTTRTAARGLVPFNVIISNVPGPQEPLYMSGARARHYYPVSAVADGQGLNITVQSYDGSVDIGLVSCARLVPDLSRLVDLIAEEFHALYGADAS</sequence>
<keyword evidence="5 11" id="KW-0444">Lipid biosynthesis</keyword>
<proteinExistence type="inferred from homology"/>
<dbReference type="EC" id="2.3.1.20" evidence="4 11"/>
<comment type="similarity">
    <text evidence="3 11">Belongs to the long-chain O-acyltransferase family.</text>
</comment>
<evidence type="ECO:0000256" key="9">
    <source>
        <dbReference type="ARBA" id="ARBA00023315"/>
    </source>
</evidence>
<dbReference type="GO" id="GO:0001666">
    <property type="term" value="P:response to hypoxia"/>
    <property type="evidence" value="ECO:0007669"/>
    <property type="project" value="TreeGrafter"/>
</dbReference>
<dbReference type="PANTHER" id="PTHR31650:SF1">
    <property type="entry name" value="WAX ESTER SYNTHASE_DIACYLGLYCEROL ACYLTRANSFERASE 4-RELATED"/>
    <property type="match status" value="1"/>
</dbReference>
<evidence type="ECO:0000256" key="8">
    <source>
        <dbReference type="ARBA" id="ARBA00023098"/>
    </source>
</evidence>
<feature type="domain" description="O-acyltransferase WSD1 C-terminal" evidence="13">
    <location>
        <begin position="340"/>
        <end position="489"/>
    </location>
</feature>
<gene>
    <name evidence="14" type="ORF">BJ983_005040</name>
</gene>
<evidence type="ECO:0000256" key="3">
    <source>
        <dbReference type="ARBA" id="ARBA00009587"/>
    </source>
</evidence>
<keyword evidence="15" id="KW-1185">Reference proteome</keyword>
<dbReference type="Proteomes" id="UP000535890">
    <property type="component" value="Unassembled WGS sequence"/>
</dbReference>
<feature type="domain" description="O-acyltransferase WSD1-like N-terminal" evidence="12">
    <location>
        <begin position="4"/>
        <end position="300"/>
    </location>
</feature>
<reference evidence="14 15" key="1">
    <citation type="submission" date="2020-07" db="EMBL/GenBank/DDBJ databases">
        <title>Sequencing the genomes of 1000 actinobacteria strains.</title>
        <authorList>
            <person name="Klenk H.-P."/>
        </authorList>
    </citation>
    <scope>NUCLEOTIDE SEQUENCE [LARGE SCALE GENOMIC DNA]</scope>
    <source>
        <strain evidence="14 15">DSM 45772</strain>
    </source>
</reference>
<evidence type="ECO:0000313" key="15">
    <source>
        <dbReference type="Proteomes" id="UP000535890"/>
    </source>
</evidence>
<dbReference type="Pfam" id="PF06974">
    <property type="entry name" value="WS_DGAT_C"/>
    <property type="match status" value="1"/>
</dbReference>
<dbReference type="NCBIfam" id="TIGR02946">
    <property type="entry name" value="acyl_WS_DGAT"/>
    <property type="match status" value="1"/>
</dbReference>
<evidence type="ECO:0000259" key="12">
    <source>
        <dbReference type="Pfam" id="PF03007"/>
    </source>
</evidence>
<name>A0A7Y9E0F7_9PSEU</name>
<comment type="catalytic activity">
    <reaction evidence="10 11">
        <text>an acyl-CoA + a 1,2-diacyl-sn-glycerol = a triacyl-sn-glycerol + CoA</text>
        <dbReference type="Rhea" id="RHEA:10868"/>
        <dbReference type="ChEBI" id="CHEBI:17815"/>
        <dbReference type="ChEBI" id="CHEBI:57287"/>
        <dbReference type="ChEBI" id="CHEBI:58342"/>
        <dbReference type="ChEBI" id="CHEBI:64615"/>
        <dbReference type="EC" id="2.3.1.20"/>
    </reaction>
</comment>
<evidence type="ECO:0000259" key="13">
    <source>
        <dbReference type="Pfam" id="PF06974"/>
    </source>
</evidence>
<dbReference type="AlphaFoldDB" id="A0A7Y9E0F7"/>
<comment type="pathway">
    <text evidence="2">Lipid metabolism.</text>
</comment>
<dbReference type="GO" id="GO:0051701">
    <property type="term" value="P:biological process involved in interaction with host"/>
    <property type="evidence" value="ECO:0007669"/>
    <property type="project" value="TreeGrafter"/>
</dbReference>
<evidence type="ECO:0000256" key="1">
    <source>
        <dbReference type="ARBA" id="ARBA00004771"/>
    </source>
</evidence>
<evidence type="ECO:0000256" key="11">
    <source>
        <dbReference type="RuleBase" id="RU361241"/>
    </source>
</evidence>
<evidence type="ECO:0000256" key="4">
    <source>
        <dbReference type="ARBA" id="ARBA00013244"/>
    </source>
</evidence>
<evidence type="ECO:0000256" key="6">
    <source>
        <dbReference type="ARBA" id="ARBA00022679"/>
    </source>
</evidence>
<dbReference type="GO" id="GO:0071731">
    <property type="term" value="P:response to nitric oxide"/>
    <property type="evidence" value="ECO:0007669"/>
    <property type="project" value="TreeGrafter"/>
</dbReference>
<dbReference type="PANTHER" id="PTHR31650">
    <property type="entry name" value="O-ACYLTRANSFERASE (WSD1-LIKE) FAMILY PROTEIN"/>
    <property type="match status" value="1"/>
</dbReference>
<organism evidence="14 15">
    <name type="scientific">Actinomycetospora corticicola</name>
    <dbReference type="NCBI Taxonomy" id="663602"/>
    <lineage>
        <taxon>Bacteria</taxon>
        <taxon>Bacillati</taxon>
        <taxon>Actinomycetota</taxon>
        <taxon>Actinomycetes</taxon>
        <taxon>Pseudonocardiales</taxon>
        <taxon>Pseudonocardiaceae</taxon>
        <taxon>Actinomycetospora</taxon>
    </lineage>
</organism>
<dbReference type="GO" id="GO:0004144">
    <property type="term" value="F:diacylglycerol O-acyltransferase activity"/>
    <property type="evidence" value="ECO:0007669"/>
    <property type="project" value="UniProtKB-EC"/>
</dbReference>
<dbReference type="InterPro" id="IPR009721">
    <property type="entry name" value="O-acyltransferase_WSD1_C"/>
</dbReference>
<dbReference type="InterPro" id="IPR004255">
    <property type="entry name" value="O-acyltransferase_WSD1_N"/>
</dbReference>
<evidence type="ECO:0000256" key="5">
    <source>
        <dbReference type="ARBA" id="ARBA00022516"/>
    </source>
</evidence>
<evidence type="ECO:0000256" key="10">
    <source>
        <dbReference type="ARBA" id="ARBA00048109"/>
    </source>
</evidence>
<dbReference type="GO" id="GO:0005886">
    <property type="term" value="C:plasma membrane"/>
    <property type="evidence" value="ECO:0007669"/>
    <property type="project" value="TreeGrafter"/>
</dbReference>
<evidence type="ECO:0000256" key="2">
    <source>
        <dbReference type="ARBA" id="ARBA00005189"/>
    </source>
</evidence>
<dbReference type="UniPathway" id="UPA00282"/>
<comment type="pathway">
    <text evidence="1 11">Glycerolipid metabolism; triacylglycerol biosynthesis.</text>
</comment>
<keyword evidence="8 11" id="KW-0443">Lipid metabolism</keyword>
<keyword evidence="9 11" id="KW-0012">Acyltransferase</keyword>
<protein>
    <recommendedName>
        <fullName evidence="4 11">Diacylglycerol O-acyltransferase</fullName>
        <ecNumber evidence="4 11">2.3.1.20</ecNumber>
    </recommendedName>
</protein>
<dbReference type="InterPro" id="IPR045034">
    <property type="entry name" value="O-acyltransferase_WSD1-like"/>
</dbReference>
<dbReference type="GO" id="GO:0019432">
    <property type="term" value="P:triglyceride biosynthetic process"/>
    <property type="evidence" value="ECO:0007669"/>
    <property type="project" value="UniProtKB-UniPathway"/>
</dbReference>
<evidence type="ECO:0000256" key="7">
    <source>
        <dbReference type="ARBA" id="ARBA00022798"/>
    </source>
</evidence>
<dbReference type="InterPro" id="IPR014292">
    <property type="entry name" value="Acyl_transf_WS/DGAT"/>
</dbReference>
<keyword evidence="7 11" id="KW-0319">Glycerol metabolism</keyword>
<keyword evidence="6 11" id="KW-0808">Transferase</keyword>
<dbReference type="RefSeq" id="WP_179796316.1">
    <property type="nucleotide sequence ID" value="NZ_BAABHP010000019.1"/>
</dbReference>
<dbReference type="GO" id="GO:0006071">
    <property type="term" value="P:glycerol metabolic process"/>
    <property type="evidence" value="ECO:0007669"/>
    <property type="project" value="UniProtKB-KW"/>
</dbReference>